<dbReference type="RefSeq" id="WP_163912984.1">
    <property type="nucleotide sequence ID" value="NZ_JAAGWD010000002.1"/>
</dbReference>
<feature type="transmembrane region" description="Helical" evidence="1">
    <location>
        <begin position="139"/>
        <end position="164"/>
    </location>
</feature>
<gene>
    <name evidence="2" type="ORF">GXP69_04740</name>
</gene>
<sequence length="172" mass="18753">MTETQPSVTSSAIKYGLISALIGIVYMLILYVTDKGDNIALSSVIYIIIILGIYLGMKEYKSINNGYMSYGQGLGIGSIVSVVFGLLLGAATWVYTTFIDSGYTQRVLERQREKFLDSGMTDEQIDRIMASAEAAQGPLMAILGSALLYLIVGFLLSLIISAIVKNNRPEFE</sequence>
<dbReference type="InterPro" id="IPR025250">
    <property type="entry name" value="DUF4199"/>
</dbReference>
<reference evidence="2 3" key="1">
    <citation type="submission" date="2020-02" db="EMBL/GenBank/DDBJ databases">
        <authorList>
            <person name="Kim M.K."/>
        </authorList>
    </citation>
    <scope>NUCLEOTIDE SEQUENCE [LARGE SCALE GENOMIC DNA]</scope>
    <source>
        <strain evidence="2 3">BT327</strain>
    </source>
</reference>
<keyword evidence="3" id="KW-1185">Reference proteome</keyword>
<feature type="transmembrane region" description="Helical" evidence="1">
    <location>
        <begin position="69"/>
        <end position="95"/>
    </location>
</feature>
<evidence type="ECO:0000313" key="3">
    <source>
        <dbReference type="Proteomes" id="UP000474777"/>
    </source>
</evidence>
<comment type="caution">
    <text evidence="2">The sequence shown here is derived from an EMBL/GenBank/DDBJ whole genome shotgun (WGS) entry which is preliminary data.</text>
</comment>
<evidence type="ECO:0000313" key="2">
    <source>
        <dbReference type="EMBL" id="NEM96994.1"/>
    </source>
</evidence>
<dbReference type="AlphaFoldDB" id="A0A6B3LU22"/>
<name>A0A6B3LU22_9BACT</name>
<dbReference type="Pfam" id="PF13858">
    <property type="entry name" value="DUF4199"/>
    <property type="match status" value="1"/>
</dbReference>
<keyword evidence="1" id="KW-1133">Transmembrane helix</keyword>
<keyword evidence="1" id="KW-0812">Transmembrane</keyword>
<feature type="transmembrane region" description="Helical" evidence="1">
    <location>
        <begin position="39"/>
        <end position="57"/>
    </location>
</feature>
<evidence type="ECO:0000256" key="1">
    <source>
        <dbReference type="SAM" id="Phobius"/>
    </source>
</evidence>
<feature type="transmembrane region" description="Helical" evidence="1">
    <location>
        <begin position="12"/>
        <end position="33"/>
    </location>
</feature>
<protein>
    <submittedName>
        <fullName evidence="2">DUF4199 domain-containing protein</fullName>
    </submittedName>
</protein>
<dbReference type="Proteomes" id="UP000474777">
    <property type="component" value="Unassembled WGS sequence"/>
</dbReference>
<dbReference type="EMBL" id="JAAGWD010000002">
    <property type="protein sequence ID" value="NEM96994.1"/>
    <property type="molecule type" value="Genomic_DNA"/>
</dbReference>
<organism evidence="2 3">
    <name type="scientific">Pontibacter burrus</name>
    <dbReference type="NCBI Taxonomy" id="2704466"/>
    <lineage>
        <taxon>Bacteria</taxon>
        <taxon>Pseudomonadati</taxon>
        <taxon>Bacteroidota</taxon>
        <taxon>Cytophagia</taxon>
        <taxon>Cytophagales</taxon>
        <taxon>Hymenobacteraceae</taxon>
        <taxon>Pontibacter</taxon>
    </lineage>
</organism>
<keyword evidence="1" id="KW-0472">Membrane</keyword>
<accession>A0A6B3LU22</accession>
<proteinExistence type="predicted"/>